<sequence length="143" mass="14852">MFSPITKFAFALTFVSGLALVAVPSNASPINSTLIARSNTGDGTFYAPGMGACGITNSASDLIAAMAEATFDSYPGATGNPNNNPICNKKVQATYQGKSVTVTITDRCAGCAGQFDLDFSPAAFDQLADESVGRIQGMTWDYV</sequence>
<evidence type="ECO:0000259" key="3">
    <source>
        <dbReference type="Pfam" id="PF03330"/>
    </source>
</evidence>
<feature type="chain" id="PRO_5012094669" evidence="2">
    <location>
        <begin position="28"/>
        <end position="143"/>
    </location>
</feature>
<accession>A0A1Q3EJA3</accession>
<feature type="domain" description="RlpA-like protein double-psi beta-barrel" evidence="3">
    <location>
        <begin position="87"/>
        <end position="136"/>
    </location>
</feature>
<dbReference type="AlphaFoldDB" id="A0A1Q3EJA3"/>
<dbReference type="OrthoDB" id="623670at2759"/>
<dbReference type="InterPro" id="IPR036908">
    <property type="entry name" value="RlpA-like_sf"/>
</dbReference>
<dbReference type="InterPro" id="IPR051477">
    <property type="entry name" value="Expansin_CellWall"/>
</dbReference>
<reference evidence="4 5" key="2">
    <citation type="submission" date="2017-02" db="EMBL/GenBank/DDBJ databases">
        <title>A genome survey and senescence transcriptome analysis in Lentinula edodes.</title>
        <authorList>
            <person name="Sakamoto Y."/>
            <person name="Nakade K."/>
            <person name="Sato S."/>
            <person name="Yoshida Y."/>
            <person name="Miyazaki K."/>
            <person name="Natsume S."/>
            <person name="Konno N."/>
        </authorList>
    </citation>
    <scope>NUCLEOTIDE SEQUENCE [LARGE SCALE GENOMIC DNA]</scope>
    <source>
        <strain evidence="4 5">NBRC 111202</strain>
    </source>
</reference>
<dbReference type="SUPFAM" id="SSF50685">
    <property type="entry name" value="Barwin-like endoglucanases"/>
    <property type="match status" value="1"/>
</dbReference>
<dbReference type="PANTHER" id="PTHR31836:SF28">
    <property type="entry name" value="SRCR DOMAIN-CONTAINING PROTEIN-RELATED"/>
    <property type="match status" value="1"/>
</dbReference>
<evidence type="ECO:0000313" key="5">
    <source>
        <dbReference type="Proteomes" id="UP000188533"/>
    </source>
</evidence>
<dbReference type="STRING" id="5353.A0A1Q3EJA3"/>
<comment type="caution">
    <text evidence="4">The sequence shown here is derived from an EMBL/GenBank/DDBJ whole genome shotgun (WGS) entry which is preliminary data.</text>
</comment>
<dbReference type="Proteomes" id="UP000188533">
    <property type="component" value="Unassembled WGS sequence"/>
</dbReference>
<feature type="signal peptide" evidence="2">
    <location>
        <begin position="1"/>
        <end position="27"/>
    </location>
</feature>
<dbReference type="EMBL" id="BDGU01000421">
    <property type="protein sequence ID" value="GAW07271.1"/>
    <property type="molecule type" value="Genomic_DNA"/>
</dbReference>
<dbReference type="Gene3D" id="2.40.40.10">
    <property type="entry name" value="RlpA-like domain"/>
    <property type="match status" value="1"/>
</dbReference>
<evidence type="ECO:0000256" key="2">
    <source>
        <dbReference type="SAM" id="SignalP"/>
    </source>
</evidence>
<dbReference type="Pfam" id="PF03330">
    <property type="entry name" value="DPBB_1"/>
    <property type="match status" value="1"/>
</dbReference>
<evidence type="ECO:0000313" key="4">
    <source>
        <dbReference type="EMBL" id="GAW07271.1"/>
    </source>
</evidence>
<reference evidence="4 5" key="1">
    <citation type="submission" date="2016-08" db="EMBL/GenBank/DDBJ databases">
        <authorList>
            <consortium name="Lentinula edodes genome sequencing consortium"/>
            <person name="Sakamoto Y."/>
            <person name="Nakade K."/>
            <person name="Sato S."/>
            <person name="Yoshida Y."/>
            <person name="Miyazaki K."/>
            <person name="Natsume S."/>
            <person name="Konno N."/>
        </authorList>
    </citation>
    <scope>NUCLEOTIDE SEQUENCE [LARGE SCALE GENOMIC DNA]</scope>
    <source>
        <strain evidence="4 5">NBRC 111202</strain>
    </source>
</reference>
<dbReference type="InterPro" id="IPR009009">
    <property type="entry name" value="RlpA-like_DPBB"/>
</dbReference>
<evidence type="ECO:0000256" key="1">
    <source>
        <dbReference type="ARBA" id="ARBA00022729"/>
    </source>
</evidence>
<dbReference type="PANTHER" id="PTHR31836">
    <property type="match status" value="1"/>
</dbReference>
<keyword evidence="5" id="KW-1185">Reference proteome</keyword>
<proteinExistence type="predicted"/>
<keyword evidence="1 2" id="KW-0732">Signal</keyword>
<dbReference type="CDD" id="cd22191">
    <property type="entry name" value="DPBB_RlpA_EXP_N-like"/>
    <property type="match status" value="1"/>
</dbReference>
<organism evidence="4 5">
    <name type="scientific">Lentinula edodes</name>
    <name type="common">Shiitake mushroom</name>
    <name type="synonym">Lentinus edodes</name>
    <dbReference type="NCBI Taxonomy" id="5353"/>
    <lineage>
        <taxon>Eukaryota</taxon>
        <taxon>Fungi</taxon>
        <taxon>Dikarya</taxon>
        <taxon>Basidiomycota</taxon>
        <taxon>Agaricomycotina</taxon>
        <taxon>Agaricomycetes</taxon>
        <taxon>Agaricomycetidae</taxon>
        <taxon>Agaricales</taxon>
        <taxon>Marasmiineae</taxon>
        <taxon>Omphalotaceae</taxon>
        <taxon>Lentinula</taxon>
    </lineage>
</organism>
<protein>
    <submittedName>
        <fullName evidence="4">Barwin-like endoglucanase</fullName>
    </submittedName>
</protein>
<gene>
    <name evidence="4" type="ORF">LENED_009249</name>
</gene>
<name>A0A1Q3EJA3_LENED</name>